<accession>A0ABN8I408</accession>
<reference evidence="1" key="1">
    <citation type="submission" date="2022-03" db="EMBL/GenBank/DDBJ databases">
        <authorList>
            <person name="Martin H S."/>
        </authorList>
    </citation>
    <scope>NUCLEOTIDE SEQUENCE</scope>
</reference>
<name>A0ABN8I408_9NEOP</name>
<evidence type="ECO:0000313" key="1">
    <source>
        <dbReference type="EMBL" id="CAH2048536.1"/>
    </source>
</evidence>
<dbReference type="Proteomes" id="UP000837857">
    <property type="component" value="Chromosome 18"/>
</dbReference>
<proteinExistence type="predicted"/>
<dbReference type="EMBL" id="OW152830">
    <property type="protein sequence ID" value="CAH2048536.1"/>
    <property type="molecule type" value="Genomic_DNA"/>
</dbReference>
<feature type="non-terminal residue" evidence="1">
    <location>
        <position position="173"/>
    </location>
</feature>
<protein>
    <submittedName>
        <fullName evidence="1">Uncharacterized protein</fullName>
    </submittedName>
</protein>
<sequence length="173" mass="19497">MLSTYYDLSLNGFKAPAKGVREEVVAGVSYVTALSHDALERKMDIMFTILMEKIEAVQPSVNRTLPELDSDDDCLGSGDINLEGSDVCSSWKTPIRPGEELLSPSEFDFLPQVKQADPLMPEPITQIKREGIEYQRLGMEGWNRIRYKEVDKLLLAAPVFSSLKLKLTKIYRV</sequence>
<organism evidence="1 2">
    <name type="scientific">Iphiclides podalirius</name>
    <name type="common">scarce swallowtail</name>
    <dbReference type="NCBI Taxonomy" id="110791"/>
    <lineage>
        <taxon>Eukaryota</taxon>
        <taxon>Metazoa</taxon>
        <taxon>Ecdysozoa</taxon>
        <taxon>Arthropoda</taxon>
        <taxon>Hexapoda</taxon>
        <taxon>Insecta</taxon>
        <taxon>Pterygota</taxon>
        <taxon>Neoptera</taxon>
        <taxon>Endopterygota</taxon>
        <taxon>Lepidoptera</taxon>
        <taxon>Glossata</taxon>
        <taxon>Ditrysia</taxon>
        <taxon>Papilionoidea</taxon>
        <taxon>Papilionidae</taxon>
        <taxon>Papilioninae</taxon>
        <taxon>Iphiclides</taxon>
    </lineage>
</organism>
<keyword evidence="2" id="KW-1185">Reference proteome</keyword>
<gene>
    <name evidence="1" type="ORF">IPOD504_LOCUS6151</name>
</gene>
<evidence type="ECO:0000313" key="2">
    <source>
        <dbReference type="Proteomes" id="UP000837857"/>
    </source>
</evidence>